<dbReference type="Gene3D" id="3.40.50.2300">
    <property type="match status" value="1"/>
</dbReference>
<proteinExistence type="predicted"/>
<name>A0A5J6N3S3_9PROT</name>
<dbReference type="PROSITE" id="PS50110">
    <property type="entry name" value="RESPONSE_REGULATORY"/>
    <property type="match status" value="1"/>
</dbReference>
<dbReference type="SMART" id="SM00448">
    <property type="entry name" value="REC"/>
    <property type="match status" value="1"/>
</dbReference>
<evidence type="ECO:0000256" key="2">
    <source>
        <dbReference type="PROSITE-ProRule" id="PRU00169"/>
    </source>
</evidence>
<gene>
    <name evidence="4" type="ORF">FRZ61_44990</name>
</gene>
<keyword evidence="5" id="KW-1185">Reference proteome</keyword>
<reference evidence="4 5" key="1">
    <citation type="submission" date="2019-08" db="EMBL/GenBank/DDBJ databases">
        <title>Hyperibacter terrae gen. nov., sp. nov. and Hyperibacter viscosus sp. nov., two new members in the family Rhodospirillaceae isolated from the rhizosphere of Hypericum perforatum.</title>
        <authorList>
            <person name="Noviana Z."/>
        </authorList>
    </citation>
    <scope>NUCLEOTIDE SEQUENCE [LARGE SCALE GENOMIC DNA]</scope>
    <source>
        <strain evidence="4 5">R5959</strain>
    </source>
</reference>
<dbReference type="InterPro" id="IPR001789">
    <property type="entry name" value="Sig_transdc_resp-reg_receiver"/>
</dbReference>
<dbReference type="GO" id="GO:0000160">
    <property type="term" value="P:phosphorelay signal transduction system"/>
    <property type="evidence" value="ECO:0007669"/>
    <property type="project" value="InterPro"/>
</dbReference>
<evidence type="ECO:0000256" key="1">
    <source>
        <dbReference type="ARBA" id="ARBA00022553"/>
    </source>
</evidence>
<feature type="modified residue" description="4-aspartylphosphate" evidence="2">
    <location>
        <position position="52"/>
    </location>
</feature>
<protein>
    <recommendedName>
        <fullName evidence="3">Response regulatory domain-containing protein</fullName>
    </recommendedName>
</protein>
<evidence type="ECO:0000313" key="4">
    <source>
        <dbReference type="EMBL" id="QEX24558.1"/>
    </source>
</evidence>
<evidence type="ECO:0000259" key="3">
    <source>
        <dbReference type="PROSITE" id="PS50110"/>
    </source>
</evidence>
<keyword evidence="1 2" id="KW-0597">Phosphoprotein</keyword>
<sequence>MPDILLVDDDPSFADYMTTLLRRDGHRVTCVDSGEQALDHLSAHACQVVITDVLMPDMDGIELLREIGQRGHDVAVIGITGADLALNDLVARLFEAMGAAFVTPKPIEPKEFLARLARHAARFRSEPAA</sequence>
<dbReference type="PANTHER" id="PTHR44591">
    <property type="entry name" value="STRESS RESPONSE REGULATOR PROTEIN 1"/>
    <property type="match status" value="1"/>
</dbReference>
<dbReference type="InterPro" id="IPR050595">
    <property type="entry name" value="Bact_response_regulator"/>
</dbReference>
<dbReference type="Pfam" id="PF00072">
    <property type="entry name" value="Response_reg"/>
    <property type="match status" value="1"/>
</dbReference>
<dbReference type="KEGG" id="hadh:FRZ61_44990"/>
<accession>A0A5J6N3S3</accession>
<evidence type="ECO:0000313" key="5">
    <source>
        <dbReference type="Proteomes" id="UP000325797"/>
    </source>
</evidence>
<dbReference type="InterPro" id="IPR011006">
    <property type="entry name" value="CheY-like_superfamily"/>
</dbReference>
<dbReference type="RefSeq" id="WP_191909163.1">
    <property type="nucleotide sequence ID" value="NZ_CP042582.1"/>
</dbReference>
<dbReference type="SUPFAM" id="SSF52172">
    <property type="entry name" value="CheY-like"/>
    <property type="match status" value="1"/>
</dbReference>
<organism evidence="4 5">
    <name type="scientific">Hypericibacter adhaerens</name>
    <dbReference type="NCBI Taxonomy" id="2602016"/>
    <lineage>
        <taxon>Bacteria</taxon>
        <taxon>Pseudomonadati</taxon>
        <taxon>Pseudomonadota</taxon>
        <taxon>Alphaproteobacteria</taxon>
        <taxon>Rhodospirillales</taxon>
        <taxon>Dongiaceae</taxon>
        <taxon>Hypericibacter</taxon>
    </lineage>
</organism>
<dbReference type="Proteomes" id="UP000325797">
    <property type="component" value="Chromosome"/>
</dbReference>
<feature type="domain" description="Response regulatory" evidence="3">
    <location>
        <begin position="3"/>
        <end position="120"/>
    </location>
</feature>
<dbReference type="CDD" id="cd00156">
    <property type="entry name" value="REC"/>
    <property type="match status" value="1"/>
</dbReference>
<dbReference type="EMBL" id="CP042582">
    <property type="protein sequence ID" value="QEX24558.1"/>
    <property type="molecule type" value="Genomic_DNA"/>
</dbReference>
<dbReference type="AlphaFoldDB" id="A0A5J6N3S3"/>
<dbReference type="PANTHER" id="PTHR44591:SF3">
    <property type="entry name" value="RESPONSE REGULATORY DOMAIN-CONTAINING PROTEIN"/>
    <property type="match status" value="1"/>
</dbReference>